<dbReference type="EMBL" id="DRZM01000179">
    <property type="protein sequence ID" value="HHP05324.1"/>
    <property type="molecule type" value="Genomic_DNA"/>
</dbReference>
<proteinExistence type="predicted"/>
<name>A0A7J3X827_THEPE</name>
<sequence>MREVVRLLAWVERVGEREVSLTELSRNARKAREILELLEKHDLVRVRRKGKVYLISLNERGLELLTLLRRAEELLRGAGAAPAVSRPPVQPAQQSLPSFASDNPWLAILAERGKARVGV</sequence>
<protein>
    <recommendedName>
        <fullName evidence="2">ArnR1-like winged helix-turn-helix domain-containing protein</fullName>
    </recommendedName>
</protein>
<comment type="caution">
    <text evidence="1">The sequence shown here is derived from an EMBL/GenBank/DDBJ whole genome shotgun (WGS) entry which is preliminary data.</text>
</comment>
<dbReference type="SUPFAM" id="SSF46785">
    <property type="entry name" value="Winged helix' DNA-binding domain"/>
    <property type="match status" value="1"/>
</dbReference>
<accession>A0A7J3X827</accession>
<evidence type="ECO:0000313" key="1">
    <source>
        <dbReference type="EMBL" id="HHP05324.1"/>
    </source>
</evidence>
<dbReference type="AlphaFoldDB" id="A0A7J3X827"/>
<evidence type="ECO:0008006" key="2">
    <source>
        <dbReference type="Google" id="ProtNLM"/>
    </source>
</evidence>
<gene>
    <name evidence="1" type="ORF">ENM88_06245</name>
</gene>
<organism evidence="1">
    <name type="scientific">Thermofilum pendens</name>
    <dbReference type="NCBI Taxonomy" id="2269"/>
    <lineage>
        <taxon>Archaea</taxon>
        <taxon>Thermoproteota</taxon>
        <taxon>Thermoprotei</taxon>
        <taxon>Thermofilales</taxon>
        <taxon>Thermofilaceae</taxon>
        <taxon>Thermofilum</taxon>
    </lineage>
</organism>
<reference evidence="1" key="1">
    <citation type="journal article" date="2020" name="mSystems">
        <title>Genome- and Community-Level Interaction Insights into Carbon Utilization and Element Cycling Functions of Hydrothermarchaeota in Hydrothermal Sediment.</title>
        <authorList>
            <person name="Zhou Z."/>
            <person name="Liu Y."/>
            <person name="Xu W."/>
            <person name="Pan J."/>
            <person name="Luo Z.H."/>
            <person name="Li M."/>
        </authorList>
    </citation>
    <scope>NUCLEOTIDE SEQUENCE [LARGE SCALE GENOMIC DNA]</scope>
    <source>
        <strain evidence="1">SpSt-1125</strain>
    </source>
</reference>
<dbReference type="InterPro" id="IPR036390">
    <property type="entry name" value="WH_DNA-bd_sf"/>
</dbReference>